<keyword evidence="1" id="KW-0677">Repeat</keyword>
<evidence type="ECO:0000313" key="4">
    <source>
        <dbReference type="EnsemblPlants" id="KRH33792"/>
    </source>
</evidence>
<dbReference type="NCBIfam" id="TIGR00756">
    <property type="entry name" value="PPR"/>
    <property type="match status" value="1"/>
</dbReference>
<dbReference type="FunCoup" id="A0A0R0HTI4">
    <property type="interactions" value="687"/>
</dbReference>
<accession>A0A0R0HTI4</accession>
<dbReference type="InterPro" id="IPR046960">
    <property type="entry name" value="PPR_At4g14850-like_plant"/>
</dbReference>
<feature type="repeat" description="PPR" evidence="2">
    <location>
        <begin position="228"/>
        <end position="262"/>
    </location>
</feature>
<dbReference type="Proteomes" id="UP000008827">
    <property type="component" value="Chromosome 10"/>
</dbReference>
<evidence type="ECO:0008006" key="6">
    <source>
        <dbReference type="Google" id="ProtNLM"/>
    </source>
</evidence>
<dbReference type="InterPro" id="IPR011990">
    <property type="entry name" value="TPR-like_helical_dom_sf"/>
</dbReference>
<protein>
    <recommendedName>
        <fullName evidence="6">Pentatricopeptide repeat-containing protein</fullName>
    </recommendedName>
</protein>
<evidence type="ECO:0000313" key="3">
    <source>
        <dbReference type="EMBL" id="KRH33792.1"/>
    </source>
</evidence>
<reference evidence="4" key="2">
    <citation type="submission" date="2018-02" db="UniProtKB">
        <authorList>
            <consortium name="EnsemblPlants"/>
        </authorList>
    </citation>
    <scope>IDENTIFICATION</scope>
    <source>
        <strain evidence="4">Williams 82</strain>
    </source>
</reference>
<reference evidence="3" key="3">
    <citation type="submission" date="2018-07" db="EMBL/GenBank/DDBJ databases">
        <title>WGS assembly of Glycine max.</title>
        <authorList>
            <person name="Schmutz J."/>
            <person name="Cannon S."/>
            <person name="Schlueter J."/>
            <person name="Ma J."/>
            <person name="Mitros T."/>
            <person name="Nelson W."/>
            <person name="Hyten D."/>
            <person name="Song Q."/>
            <person name="Thelen J."/>
            <person name="Cheng J."/>
            <person name="Xu D."/>
            <person name="Hellsten U."/>
            <person name="May G."/>
            <person name="Yu Y."/>
            <person name="Sakurai T."/>
            <person name="Umezawa T."/>
            <person name="Bhattacharyya M."/>
            <person name="Sandhu D."/>
            <person name="Valliyodan B."/>
            <person name="Lindquist E."/>
            <person name="Peto M."/>
            <person name="Grant D."/>
            <person name="Shu S."/>
            <person name="Goodstein D."/>
            <person name="Barry K."/>
            <person name="Futrell-Griggs M."/>
            <person name="Abernathy B."/>
            <person name="Du J."/>
            <person name="Tian Z."/>
            <person name="Zhu L."/>
            <person name="Gill N."/>
            <person name="Joshi T."/>
            <person name="Libault M."/>
            <person name="Sethuraman A."/>
            <person name="Zhang X."/>
            <person name="Shinozaki K."/>
            <person name="Nguyen H."/>
            <person name="Wing R."/>
            <person name="Cregan P."/>
            <person name="Specht J."/>
            <person name="Grimwood J."/>
            <person name="Rokhsar D."/>
            <person name="Stacey G."/>
            <person name="Shoemaker R."/>
            <person name="Jackson S."/>
        </authorList>
    </citation>
    <scope>NUCLEOTIDE SEQUENCE</scope>
    <source>
        <tissue evidence="3">Callus</tissue>
    </source>
</reference>
<sequence>MSHRNVVTWTAMIWQQPYECMECVSSNAQRWGEPHCFHHIIFFEGLCKGLKALPCGQLVHALAFKIGVQGSSIYIDNALMDMYATCCNRMDHARMVFDDITTKTDDEGALSLFSFSIAAKACASIGSGILGKQVNAAVVKHGFESNLPVMNSILDMYCKCHCASEEKQLFSEMTHKDTITWNTLIAGFEALDSRESLCIFSAVGACANLAVLYCGQQLHGVIQNAMHKFVSWTSMMIEYGDHGYGKEAVELFNEIVRSGIKPDKMVFMAVLSACSHTGLVDEGMRYFILMTSYYDVTPDIEVYECVVDLLGRAGRVKEAYQLIESMPFNPNESIWAALLGACKVHKQPTLDMKPNSAGTYALLSNIYAAEGNWADFASSTKLRSIKNKSESGRSGLN</sequence>
<keyword evidence="5" id="KW-1185">Reference proteome</keyword>
<dbReference type="GO" id="GO:0099402">
    <property type="term" value="P:plant organ development"/>
    <property type="evidence" value="ECO:0007669"/>
    <property type="project" value="UniProtKB-ARBA"/>
</dbReference>
<dbReference type="PROSITE" id="PS51375">
    <property type="entry name" value="PPR"/>
    <property type="match status" value="1"/>
</dbReference>
<dbReference type="AlphaFoldDB" id="A0A0R0HTI4"/>
<dbReference type="Gene3D" id="1.25.40.10">
    <property type="entry name" value="Tetratricopeptide repeat domain"/>
    <property type="match status" value="2"/>
</dbReference>
<organism evidence="3">
    <name type="scientific">Glycine max</name>
    <name type="common">Soybean</name>
    <name type="synonym">Glycine hispida</name>
    <dbReference type="NCBI Taxonomy" id="3847"/>
    <lineage>
        <taxon>Eukaryota</taxon>
        <taxon>Viridiplantae</taxon>
        <taxon>Streptophyta</taxon>
        <taxon>Embryophyta</taxon>
        <taxon>Tracheophyta</taxon>
        <taxon>Spermatophyta</taxon>
        <taxon>Magnoliopsida</taxon>
        <taxon>eudicotyledons</taxon>
        <taxon>Gunneridae</taxon>
        <taxon>Pentapetalae</taxon>
        <taxon>rosids</taxon>
        <taxon>fabids</taxon>
        <taxon>Fabales</taxon>
        <taxon>Fabaceae</taxon>
        <taxon>Papilionoideae</taxon>
        <taxon>50 kb inversion clade</taxon>
        <taxon>NPAAA clade</taxon>
        <taxon>indigoferoid/millettioid clade</taxon>
        <taxon>Phaseoleae</taxon>
        <taxon>Glycine</taxon>
        <taxon>Glycine subgen. Soja</taxon>
    </lineage>
</organism>
<dbReference type="Gramene" id="KRH33792">
    <property type="protein sequence ID" value="KRH33792"/>
    <property type="gene ID" value="GLYMA_10G145700"/>
</dbReference>
<evidence type="ECO:0000256" key="1">
    <source>
        <dbReference type="ARBA" id="ARBA00022737"/>
    </source>
</evidence>
<dbReference type="PANTHER" id="PTHR47926:SF448">
    <property type="entry name" value="PENTACOTRIPEPTIDE-REPEAT REGION OF PRORP DOMAIN-CONTAINING PROTEIN"/>
    <property type="match status" value="1"/>
</dbReference>
<evidence type="ECO:0000313" key="5">
    <source>
        <dbReference type="Proteomes" id="UP000008827"/>
    </source>
</evidence>
<dbReference type="GO" id="GO:0009451">
    <property type="term" value="P:RNA modification"/>
    <property type="evidence" value="ECO:0000318"/>
    <property type="project" value="GO_Central"/>
</dbReference>
<name>A0A0R0HTI4_SOYBN</name>
<dbReference type="InParanoid" id="A0A0R0HTI4"/>
<dbReference type="GO" id="GO:0003723">
    <property type="term" value="F:RNA binding"/>
    <property type="evidence" value="ECO:0000318"/>
    <property type="project" value="GO_Central"/>
</dbReference>
<dbReference type="EMBL" id="CM000843">
    <property type="protein sequence ID" value="KRH33792.1"/>
    <property type="molecule type" value="Genomic_DNA"/>
</dbReference>
<dbReference type="FunFam" id="1.25.40.10:FF:000158">
    <property type="entry name" value="pentatricopeptide repeat-containing protein At2g33680"/>
    <property type="match status" value="1"/>
</dbReference>
<gene>
    <name evidence="3" type="ORF">GLYMA_10G145700</name>
</gene>
<dbReference type="InterPro" id="IPR002885">
    <property type="entry name" value="PPR_rpt"/>
</dbReference>
<dbReference type="Pfam" id="PF01535">
    <property type="entry name" value="PPR"/>
    <property type="match status" value="4"/>
</dbReference>
<reference evidence="3 4" key="1">
    <citation type="journal article" date="2010" name="Nature">
        <title>Genome sequence of the palaeopolyploid soybean.</title>
        <authorList>
            <person name="Schmutz J."/>
            <person name="Cannon S.B."/>
            <person name="Schlueter J."/>
            <person name="Ma J."/>
            <person name="Mitros T."/>
            <person name="Nelson W."/>
            <person name="Hyten D.L."/>
            <person name="Song Q."/>
            <person name="Thelen J.J."/>
            <person name="Cheng J."/>
            <person name="Xu D."/>
            <person name="Hellsten U."/>
            <person name="May G.D."/>
            <person name="Yu Y."/>
            <person name="Sakurai T."/>
            <person name="Umezawa T."/>
            <person name="Bhattacharyya M.K."/>
            <person name="Sandhu D."/>
            <person name="Valliyodan B."/>
            <person name="Lindquist E."/>
            <person name="Peto M."/>
            <person name="Grant D."/>
            <person name="Shu S."/>
            <person name="Goodstein D."/>
            <person name="Barry K."/>
            <person name="Futrell-Griggs M."/>
            <person name="Abernathy B."/>
            <person name="Du J."/>
            <person name="Tian Z."/>
            <person name="Zhu L."/>
            <person name="Gill N."/>
            <person name="Joshi T."/>
            <person name="Libault M."/>
            <person name="Sethuraman A."/>
            <person name="Zhang X.-C."/>
            <person name="Shinozaki K."/>
            <person name="Nguyen H.T."/>
            <person name="Wing R.A."/>
            <person name="Cregan P."/>
            <person name="Specht J."/>
            <person name="Grimwood J."/>
            <person name="Rokhsar D."/>
            <person name="Stacey G."/>
            <person name="Shoemaker R.C."/>
            <person name="Jackson S.A."/>
        </authorList>
    </citation>
    <scope>NUCLEOTIDE SEQUENCE</scope>
    <source>
        <strain evidence="4">cv. Williams 82</strain>
        <tissue evidence="3">Callus</tissue>
    </source>
</reference>
<dbReference type="SMR" id="A0A0R0HTI4"/>
<dbReference type="EnsemblPlants" id="KRH33792">
    <property type="protein sequence ID" value="KRH33792"/>
    <property type="gene ID" value="GLYMA_10G145700"/>
</dbReference>
<proteinExistence type="predicted"/>
<dbReference type="PANTHER" id="PTHR47926">
    <property type="entry name" value="PENTATRICOPEPTIDE REPEAT-CONTAINING PROTEIN"/>
    <property type="match status" value="1"/>
</dbReference>
<evidence type="ECO:0000256" key="2">
    <source>
        <dbReference type="PROSITE-ProRule" id="PRU00708"/>
    </source>
</evidence>